<keyword evidence="2" id="KW-0067">ATP-binding</keyword>
<dbReference type="SUPFAM" id="SSF52540">
    <property type="entry name" value="P-loop containing nucleoside triphosphate hydrolases"/>
    <property type="match status" value="2"/>
</dbReference>
<keyword evidence="2" id="KW-0547">Nucleotide-binding</keyword>
<organism evidence="2 3">
    <name type="scientific">Methylobacterium marchantiae</name>
    <dbReference type="NCBI Taxonomy" id="600331"/>
    <lineage>
        <taxon>Bacteria</taxon>
        <taxon>Pseudomonadati</taxon>
        <taxon>Pseudomonadota</taxon>
        <taxon>Alphaproteobacteria</taxon>
        <taxon>Hyphomicrobiales</taxon>
        <taxon>Methylobacteriaceae</taxon>
        <taxon>Methylobacterium</taxon>
    </lineage>
</organism>
<dbReference type="Gene3D" id="3.40.50.300">
    <property type="entry name" value="P-loop containing nucleotide triphosphate hydrolases"/>
    <property type="match status" value="2"/>
</dbReference>
<dbReference type="Pfam" id="PF13307">
    <property type="entry name" value="Helicase_C_2"/>
    <property type="match status" value="1"/>
</dbReference>
<dbReference type="EMBL" id="JBHTND010000029">
    <property type="protein sequence ID" value="MFD1303445.1"/>
    <property type="molecule type" value="Genomic_DNA"/>
</dbReference>
<evidence type="ECO:0000313" key="2">
    <source>
        <dbReference type="EMBL" id="MFD1303445.1"/>
    </source>
</evidence>
<protein>
    <submittedName>
        <fullName evidence="2">DEAD/DEAH box helicase family protein</fullName>
    </submittedName>
</protein>
<sequence length="836" mass="93438">MDFSKLGNISKSSRPTNPIEIFEKLPNLPGTPNDIWRGQNEALQQWDKNRKLNDILIALNTGAGKTLAGLLIAQSLINEGIENVMYVCSTKDLVEQTSREAQKVGIDHTTRLSGTHSNSLFESGKSFCITTYQTVLNGLKGFIQKFPPGAVIFDDAHVAESMIRDAFLINITYENHQKCYSELIELFTPHFSELNRRQQFKAAVSGERQLTMMAAPSGVRERSTQIATILQKFNIPNDTNLKYKFPNLEDHISECCVLFSKGQIEITPPFLPSLCIDIFERPIRRVYLSATLKNKSDFIRAFGRKPDLSIEPKNDAGNGERLVLFANDVEKGFTVSLANEIASNNKIIVAVPSYAAAEAWGTFSSPPSRDQFTQMLNSFREAKTGKFLLVSRVDGIDLPHDTCRIMLMDGLPTGSTLIEKYQSDFLNMRKSYSSRIANRLVQLFGRINRGRNDYGVFLISSSNLNAWLSNDRNIALLPNLLQQQILLGRHVQAGMSINNHKSLNIIVKSVLGRDQSWLEYYGSNIERNEIDEDHRNKADDSMEPSHKVAEAEAKIASALWNGDSDKARLLIEESLETTTRLDPLLAGWHNILLGGLYEKAGDLESADVAYENARMKLGTNVLLPTHKKFARTSNEPVDPFAANIFSIASLSSAETYKKELNTLRNRLKHLDGGTSSQMEEAVRSLGELLGFSASRPDNDSGTGPDVLWEELSTLKAIAIELKTDKKDPATYNKKDVGQSHDHIQWVSDHKKDVTLIGLLFVGPSGKSTNQANPSNQMWVVNPTQLVTIREEILSIIVDIRSLTPLEKLEKSRVLCNGPKWMIQALFDNIEKKALLK</sequence>
<dbReference type="InterPro" id="IPR014001">
    <property type="entry name" value="Helicase_ATP-bd"/>
</dbReference>
<proteinExistence type="predicted"/>
<keyword evidence="2" id="KW-0347">Helicase</keyword>
<dbReference type="GO" id="GO:0004386">
    <property type="term" value="F:helicase activity"/>
    <property type="evidence" value="ECO:0007669"/>
    <property type="project" value="UniProtKB-KW"/>
</dbReference>
<dbReference type="Proteomes" id="UP001597176">
    <property type="component" value="Unassembled WGS sequence"/>
</dbReference>
<feature type="domain" description="Helicase ATP-binding" evidence="1">
    <location>
        <begin position="46"/>
        <end position="310"/>
    </location>
</feature>
<dbReference type="InterPro" id="IPR027417">
    <property type="entry name" value="P-loop_NTPase"/>
</dbReference>
<evidence type="ECO:0000313" key="3">
    <source>
        <dbReference type="Proteomes" id="UP001597176"/>
    </source>
</evidence>
<dbReference type="SMART" id="SM00491">
    <property type="entry name" value="HELICc2"/>
    <property type="match status" value="1"/>
</dbReference>
<name>A0ABW3X3R4_9HYPH</name>
<dbReference type="RefSeq" id="WP_238202805.1">
    <property type="nucleotide sequence ID" value="NZ_JBHTND010000029.1"/>
</dbReference>
<keyword evidence="3" id="KW-1185">Reference proteome</keyword>
<dbReference type="InterPro" id="IPR006555">
    <property type="entry name" value="ATP-dep_Helicase_C"/>
</dbReference>
<dbReference type="SMART" id="SM00487">
    <property type="entry name" value="DEXDc"/>
    <property type="match status" value="1"/>
</dbReference>
<evidence type="ECO:0000259" key="1">
    <source>
        <dbReference type="PROSITE" id="PS51192"/>
    </source>
</evidence>
<dbReference type="Pfam" id="PF04851">
    <property type="entry name" value="ResIII"/>
    <property type="match status" value="1"/>
</dbReference>
<gene>
    <name evidence="2" type="ORF">ACFQ4G_17875</name>
</gene>
<reference evidence="3" key="1">
    <citation type="journal article" date="2019" name="Int. J. Syst. Evol. Microbiol.">
        <title>The Global Catalogue of Microorganisms (GCM) 10K type strain sequencing project: providing services to taxonomists for standard genome sequencing and annotation.</title>
        <authorList>
            <consortium name="The Broad Institute Genomics Platform"/>
            <consortium name="The Broad Institute Genome Sequencing Center for Infectious Disease"/>
            <person name="Wu L."/>
            <person name="Ma J."/>
        </authorList>
    </citation>
    <scope>NUCLEOTIDE SEQUENCE [LARGE SCALE GENOMIC DNA]</scope>
    <source>
        <strain evidence="3">CCUG 56108</strain>
    </source>
</reference>
<dbReference type="InterPro" id="IPR006935">
    <property type="entry name" value="Helicase/UvrB_N"/>
</dbReference>
<accession>A0ABW3X3R4</accession>
<comment type="caution">
    <text evidence="2">The sequence shown here is derived from an EMBL/GenBank/DDBJ whole genome shotgun (WGS) entry which is preliminary data.</text>
</comment>
<dbReference type="PROSITE" id="PS51192">
    <property type="entry name" value="HELICASE_ATP_BIND_1"/>
    <property type="match status" value="1"/>
</dbReference>
<keyword evidence="2" id="KW-0378">Hydrolase</keyword>